<feature type="domain" description="Hemerythrin-like" evidence="1">
    <location>
        <begin position="5"/>
        <end position="118"/>
    </location>
</feature>
<gene>
    <name evidence="2" type="ORF">SAMN05216174_101204</name>
</gene>
<dbReference type="Proteomes" id="UP000199501">
    <property type="component" value="Unassembled WGS sequence"/>
</dbReference>
<evidence type="ECO:0000259" key="1">
    <source>
        <dbReference type="Pfam" id="PF01814"/>
    </source>
</evidence>
<dbReference type="PANTHER" id="PTHR35585">
    <property type="entry name" value="HHE DOMAIN PROTEIN (AFU_ORTHOLOGUE AFUA_4G00730)"/>
    <property type="match status" value="1"/>
</dbReference>
<dbReference type="PANTHER" id="PTHR35585:SF1">
    <property type="entry name" value="HHE DOMAIN PROTEIN (AFU_ORTHOLOGUE AFUA_4G00730)"/>
    <property type="match status" value="1"/>
</dbReference>
<protein>
    <submittedName>
        <fullName evidence="2">Hemerythrin HHE cation binding domain-containing protein</fullName>
    </submittedName>
</protein>
<dbReference type="Pfam" id="PF01814">
    <property type="entry name" value="Hemerythrin"/>
    <property type="match status" value="1"/>
</dbReference>
<name>A0A1G6J223_9PSEU</name>
<evidence type="ECO:0000313" key="2">
    <source>
        <dbReference type="EMBL" id="SDC12892.1"/>
    </source>
</evidence>
<dbReference type="OrthoDB" id="5183396at2"/>
<organism evidence="2 3">
    <name type="scientific">Actinokineospora iranica</name>
    <dbReference type="NCBI Taxonomy" id="1271860"/>
    <lineage>
        <taxon>Bacteria</taxon>
        <taxon>Bacillati</taxon>
        <taxon>Actinomycetota</taxon>
        <taxon>Actinomycetes</taxon>
        <taxon>Pseudonocardiales</taxon>
        <taxon>Pseudonocardiaceae</taxon>
        <taxon>Actinokineospora</taxon>
    </lineage>
</organism>
<reference evidence="3" key="1">
    <citation type="submission" date="2016-10" db="EMBL/GenBank/DDBJ databases">
        <authorList>
            <person name="Varghese N."/>
            <person name="Submissions S."/>
        </authorList>
    </citation>
    <scope>NUCLEOTIDE SEQUENCE [LARGE SCALE GENOMIC DNA]</scope>
    <source>
        <strain evidence="3">IBRC-M 10403</strain>
    </source>
</reference>
<sequence>MSADVIELIMADHRRFEELFRLLRDRTSDRAKVLDELAHLLVAHAEAEEAEVYPALRRYKDIPDGEVDHGREEHAEGHQALLALMEIEDTEADAWEDALEELVTAINHHVDEEERTILNDARENVADSRRAELGERFVTVRDERIKAGCGELAHVREVAEQTKDRIDD</sequence>
<evidence type="ECO:0000313" key="3">
    <source>
        <dbReference type="Proteomes" id="UP000199501"/>
    </source>
</evidence>
<accession>A0A1G6J223</accession>
<keyword evidence="3" id="KW-1185">Reference proteome</keyword>
<dbReference type="EMBL" id="FMZZ01000001">
    <property type="protein sequence ID" value="SDC12892.1"/>
    <property type="molecule type" value="Genomic_DNA"/>
</dbReference>
<dbReference type="AlphaFoldDB" id="A0A1G6J223"/>
<dbReference type="Gene3D" id="1.20.120.520">
    <property type="entry name" value="nmb1532 protein domain like"/>
    <property type="match status" value="1"/>
</dbReference>
<dbReference type="STRING" id="1271860.SAMN05216174_101204"/>
<dbReference type="RefSeq" id="WP_091447150.1">
    <property type="nucleotide sequence ID" value="NZ_FMZZ01000001.1"/>
</dbReference>
<proteinExistence type="predicted"/>
<dbReference type="InterPro" id="IPR012312">
    <property type="entry name" value="Hemerythrin-like"/>
</dbReference>